<dbReference type="Proteomes" id="UP000011704">
    <property type="component" value="Unassembled WGS sequence"/>
</dbReference>
<accession>M1Z9B0</accession>
<evidence type="ECO:0000313" key="2">
    <source>
        <dbReference type="Proteomes" id="UP000011704"/>
    </source>
</evidence>
<dbReference type="InParanoid" id="M1Z9B0"/>
<protein>
    <submittedName>
        <fullName evidence="1">Uncharacterized protein</fullName>
    </submittedName>
</protein>
<sequence length="129" mass="15025">MKASFLKRFLDGKEDFESLKKEIEEGVAGYKRNKPKRGASSPVFLDYENNVFIVKAPHVKRICEGFLNDQLDSDEVCYLATALELSQDFEMESEEIEEWVLYLADETSAEVTLRKDEVLEILRRLKQRN</sequence>
<keyword evidence="2" id="KW-1185">Reference proteome</keyword>
<comment type="caution">
    <text evidence="1">The sequence shown here is derived from an EMBL/GenBank/DDBJ whole genome shotgun (WGS) entry which is preliminary data.</text>
</comment>
<dbReference type="RefSeq" id="WP_005006438.1">
    <property type="nucleotide sequence ID" value="NZ_HG422173.1"/>
</dbReference>
<dbReference type="AlphaFoldDB" id="M1Z9B0"/>
<evidence type="ECO:0000313" key="1">
    <source>
        <dbReference type="EMBL" id="CCQ89735.1"/>
    </source>
</evidence>
<reference evidence="1 2" key="1">
    <citation type="journal article" date="2013" name="Front. Microbiol.">
        <title>The genome of Nitrospina gracilis illuminates the metabolism and evolution of the major marine nitrite oxidizer.</title>
        <authorList>
            <person name="Luecker S."/>
            <person name="Nowka B."/>
            <person name="Rattei T."/>
            <person name="Spieck E."/>
            <person name="and Daims H."/>
        </authorList>
    </citation>
    <scope>NUCLEOTIDE SEQUENCE [LARGE SCALE GENOMIC DNA]</scope>
    <source>
        <strain evidence="1 2">3/211</strain>
    </source>
</reference>
<dbReference type="HOGENOM" id="CLU_1946521_0_0_0"/>
<proteinExistence type="predicted"/>
<dbReference type="STRING" id="1266370.NITGR_160045"/>
<organism evidence="1 2">
    <name type="scientific">Nitrospina gracilis (strain 3/211)</name>
    <dbReference type="NCBI Taxonomy" id="1266370"/>
    <lineage>
        <taxon>Bacteria</taxon>
        <taxon>Pseudomonadati</taxon>
        <taxon>Nitrospinota/Tectimicrobiota group</taxon>
        <taxon>Nitrospinota</taxon>
        <taxon>Nitrospinia</taxon>
        <taxon>Nitrospinales</taxon>
        <taxon>Nitrospinaceae</taxon>
        <taxon>Nitrospina</taxon>
    </lineage>
</organism>
<dbReference type="OrthoDB" id="1362348at2"/>
<dbReference type="EMBL" id="CAQJ01000018">
    <property type="protein sequence ID" value="CCQ89735.1"/>
    <property type="molecule type" value="Genomic_DNA"/>
</dbReference>
<name>M1Z9B0_NITG3</name>
<gene>
    <name evidence="1" type="ORF">NITGR_160045</name>
</gene>